<evidence type="ECO:0000256" key="5">
    <source>
        <dbReference type="SAM" id="Phobius"/>
    </source>
</evidence>
<dbReference type="RefSeq" id="WP_109608486.1">
    <property type="nucleotide sequence ID" value="NZ_QGHA01000005.1"/>
</dbReference>
<keyword evidence="2 5" id="KW-0812">Transmembrane</keyword>
<gene>
    <name evidence="7" type="ORF">LX99_02859</name>
</gene>
<keyword evidence="3 5" id="KW-1133">Transmembrane helix</keyword>
<keyword evidence="8" id="KW-1185">Reference proteome</keyword>
<dbReference type="Proteomes" id="UP000245678">
    <property type="component" value="Unassembled WGS sequence"/>
</dbReference>
<name>A0A316H7C3_9SPHI</name>
<dbReference type="EMBL" id="QGHA01000005">
    <property type="protein sequence ID" value="PWK77049.1"/>
    <property type="molecule type" value="Genomic_DNA"/>
</dbReference>
<evidence type="ECO:0000313" key="7">
    <source>
        <dbReference type="EMBL" id="PWK77049.1"/>
    </source>
</evidence>
<dbReference type="AlphaFoldDB" id="A0A316H7C3"/>
<keyword evidence="4 5" id="KW-0472">Membrane</keyword>
<feature type="domain" description="Methylamine utilisation protein MauE" evidence="6">
    <location>
        <begin position="4"/>
        <end position="128"/>
    </location>
</feature>
<dbReference type="GO" id="GO:0016020">
    <property type="term" value="C:membrane"/>
    <property type="evidence" value="ECO:0007669"/>
    <property type="project" value="UniProtKB-SubCell"/>
</dbReference>
<feature type="transmembrane region" description="Helical" evidence="5">
    <location>
        <begin position="72"/>
        <end position="92"/>
    </location>
</feature>
<dbReference type="InterPro" id="IPR009908">
    <property type="entry name" value="Methylamine_util_MauE"/>
</dbReference>
<comment type="caution">
    <text evidence="7">The sequence shown here is derived from an EMBL/GenBank/DDBJ whole genome shotgun (WGS) entry which is preliminary data.</text>
</comment>
<reference evidence="7 8" key="1">
    <citation type="submission" date="2018-05" db="EMBL/GenBank/DDBJ databases">
        <title>Genomic Encyclopedia of Archaeal and Bacterial Type Strains, Phase II (KMG-II): from individual species to whole genera.</title>
        <authorList>
            <person name="Goeker M."/>
        </authorList>
    </citation>
    <scope>NUCLEOTIDE SEQUENCE [LARGE SCALE GENOMIC DNA]</scope>
    <source>
        <strain evidence="7 8">DSM 19975</strain>
    </source>
</reference>
<comment type="subcellular location">
    <subcellularLocation>
        <location evidence="1">Membrane</location>
        <topology evidence="1">Multi-pass membrane protein</topology>
    </subcellularLocation>
</comment>
<feature type="transmembrane region" description="Helical" evidence="5">
    <location>
        <begin position="112"/>
        <end position="133"/>
    </location>
</feature>
<evidence type="ECO:0000313" key="8">
    <source>
        <dbReference type="Proteomes" id="UP000245678"/>
    </source>
</evidence>
<evidence type="ECO:0000259" key="6">
    <source>
        <dbReference type="Pfam" id="PF07291"/>
    </source>
</evidence>
<dbReference type="GO" id="GO:0030416">
    <property type="term" value="P:methylamine metabolic process"/>
    <property type="evidence" value="ECO:0007669"/>
    <property type="project" value="InterPro"/>
</dbReference>
<accession>A0A316H7C3</accession>
<evidence type="ECO:0000256" key="3">
    <source>
        <dbReference type="ARBA" id="ARBA00022989"/>
    </source>
</evidence>
<evidence type="ECO:0000256" key="2">
    <source>
        <dbReference type="ARBA" id="ARBA00022692"/>
    </source>
</evidence>
<organism evidence="7 8">
    <name type="scientific">Mucilaginibacter oryzae</name>
    <dbReference type="NCBI Taxonomy" id="468058"/>
    <lineage>
        <taxon>Bacteria</taxon>
        <taxon>Pseudomonadati</taxon>
        <taxon>Bacteroidota</taxon>
        <taxon>Sphingobacteriia</taxon>
        <taxon>Sphingobacteriales</taxon>
        <taxon>Sphingobacteriaceae</taxon>
        <taxon>Mucilaginibacter</taxon>
    </lineage>
</organism>
<evidence type="ECO:0000256" key="4">
    <source>
        <dbReference type="ARBA" id="ARBA00023136"/>
    </source>
</evidence>
<evidence type="ECO:0000256" key="1">
    <source>
        <dbReference type="ARBA" id="ARBA00004141"/>
    </source>
</evidence>
<sequence>MKKEIFYELITGILVLLFLYTGLSKLLDFGNFSIAMRFQHLPDWMTTPLTYFLPISETVVAGLLIPDRSRLAGLYAFLVMMTCFTLYVGAAWLHLFSRVPCACGGVFKSLGWGAHFFLNFLFTGVALANARYYRSKHHSPTKQKPIKA</sequence>
<protein>
    <submittedName>
        <fullName evidence="7">Methylamine utilization protein MauE</fullName>
    </submittedName>
</protein>
<feature type="transmembrane region" description="Helical" evidence="5">
    <location>
        <begin position="48"/>
        <end position="65"/>
    </location>
</feature>
<dbReference type="Pfam" id="PF07291">
    <property type="entry name" value="MauE"/>
    <property type="match status" value="1"/>
</dbReference>
<proteinExistence type="predicted"/>